<dbReference type="PROSITE" id="PS50977">
    <property type="entry name" value="HTH_TETR_2"/>
    <property type="match status" value="1"/>
</dbReference>
<dbReference type="InterPro" id="IPR036271">
    <property type="entry name" value="Tet_transcr_reg_TetR-rel_C_sf"/>
</dbReference>
<protein>
    <submittedName>
        <fullName evidence="6">TetR/AcrR family transcriptional regulator</fullName>
    </submittedName>
</protein>
<evidence type="ECO:0000313" key="6">
    <source>
        <dbReference type="EMBL" id="NDU99813.1"/>
    </source>
</evidence>
<dbReference type="FunFam" id="1.10.10.60:FF:000141">
    <property type="entry name" value="TetR family transcriptional regulator"/>
    <property type="match status" value="1"/>
</dbReference>
<comment type="caution">
    <text evidence="6">The sequence shown here is derived from an EMBL/GenBank/DDBJ whole genome shotgun (WGS) entry which is preliminary data.</text>
</comment>
<dbReference type="Pfam" id="PF00440">
    <property type="entry name" value="TetR_N"/>
    <property type="match status" value="1"/>
</dbReference>
<dbReference type="InterPro" id="IPR009057">
    <property type="entry name" value="Homeodomain-like_sf"/>
</dbReference>
<dbReference type="Proteomes" id="UP000474757">
    <property type="component" value="Unassembled WGS sequence"/>
</dbReference>
<accession>A0A6B2JUG5</accession>
<dbReference type="PRINTS" id="PR00455">
    <property type="entry name" value="HTHTETR"/>
</dbReference>
<dbReference type="SUPFAM" id="SSF46689">
    <property type="entry name" value="Homeodomain-like"/>
    <property type="match status" value="1"/>
</dbReference>
<evidence type="ECO:0000259" key="5">
    <source>
        <dbReference type="PROSITE" id="PS50977"/>
    </source>
</evidence>
<feature type="DNA-binding region" description="H-T-H motif" evidence="4">
    <location>
        <begin position="35"/>
        <end position="54"/>
    </location>
</feature>
<dbReference type="Pfam" id="PF16859">
    <property type="entry name" value="TetR_C_11"/>
    <property type="match status" value="1"/>
</dbReference>
<feature type="domain" description="HTH tetR-type" evidence="5">
    <location>
        <begin position="12"/>
        <end position="72"/>
    </location>
</feature>
<gene>
    <name evidence="6" type="ORF">GZA08_02340</name>
</gene>
<evidence type="ECO:0000256" key="1">
    <source>
        <dbReference type="ARBA" id="ARBA00023015"/>
    </source>
</evidence>
<keyword evidence="1" id="KW-0805">Transcription regulation</keyword>
<evidence type="ECO:0000256" key="3">
    <source>
        <dbReference type="ARBA" id="ARBA00023163"/>
    </source>
</evidence>
<dbReference type="InterPro" id="IPR050109">
    <property type="entry name" value="HTH-type_TetR-like_transc_reg"/>
</dbReference>
<dbReference type="SUPFAM" id="SSF48498">
    <property type="entry name" value="Tetracyclin repressor-like, C-terminal domain"/>
    <property type="match status" value="1"/>
</dbReference>
<evidence type="ECO:0000256" key="2">
    <source>
        <dbReference type="ARBA" id="ARBA00023125"/>
    </source>
</evidence>
<evidence type="ECO:0000313" key="7">
    <source>
        <dbReference type="Proteomes" id="UP000474757"/>
    </source>
</evidence>
<proteinExistence type="predicted"/>
<dbReference type="GO" id="GO:0000976">
    <property type="term" value="F:transcription cis-regulatory region binding"/>
    <property type="evidence" value="ECO:0007669"/>
    <property type="project" value="TreeGrafter"/>
</dbReference>
<dbReference type="EMBL" id="JAAGAB010000001">
    <property type="protein sequence ID" value="NDU99813.1"/>
    <property type="molecule type" value="Genomic_DNA"/>
</dbReference>
<dbReference type="GO" id="GO:0003700">
    <property type="term" value="F:DNA-binding transcription factor activity"/>
    <property type="evidence" value="ECO:0007669"/>
    <property type="project" value="TreeGrafter"/>
</dbReference>
<dbReference type="RefSeq" id="WP_163889608.1">
    <property type="nucleotide sequence ID" value="NZ_JAAFYS010000001.1"/>
</dbReference>
<dbReference type="AlphaFoldDB" id="A0A6B2JUG5"/>
<reference evidence="6 7" key="1">
    <citation type="submission" date="2020-02" db="EMBL/GenBank/DDBJ databases">
        <title>Pseudoroseicyclus tamarix, sp. nov., isolated from offshore sediment of a Tamarix chinensis forest.</title>
        <authorList>
            <person name="Gai Y."/>
        </authorList>
    </citation>
    <scope>NUCLEOTIDE SEQUENCE [LARGE SCALE GENOMIC DNA]</scope>
    <source>
        <strain evidence="6 7">CLL3-39</strain>
    </source>
</reference>
<name>A0A6B2JUG5_9RHOB</name>
<dbReference type="PANTHER" id="PTHR30055">
    <property type="entry name" value="HTH-TYPE TRANSCRIPTIONAL REGULATOR RUTR"/>
    <property type="match status" value="1"/>
</dbReference>
<keyword evidence="7" id="KW-1185">Reference proteome</keyword>
<sequence>MTSARKFYRRPDARPDEILDAALTLFLEDGFQGTRVSDIAARAGISKGAVYLYFPSKEALLLAIVRRRIEPVIDRILVIMTEARGDPRPTLQEIVRVMVEDLYGDDSVRVPLLLMREAPMSPKVSEIYHDQIVTRAIPALRELLRRGMEQGYIRKVDPQLTINSIVGPLLMHFTMGSFLKLPMENGGIEALLENHLTILMAGLAPEAR</sequence>
<dbReference type="InterPro" id="IPR011075">
    <property type="entry name" value="TetR_C"/>
</dbReference>
<organism evidence="6 7">
    <name type="scientific">Pseudoroseicyclus tamaricis</name>
    <dbReference type="NCBI Taxonomy" id="2705421"/>
    <lineage>
        <taxon>Bacteria</taxon>
        <taxon>Pseudomonadati</taxon>
        <taxon>Pseudomonadota</taxon>
        <taxon>Alphaproteobacteria</taxon>
        <taxon>Rhodobacterales</taxon>
        <taxon>Paracoccaceae</taxon>
        <taxon>Pseudoroseicyclus</taxon>
    </lineage>
</organism>
<dbReference type="InterPro" id="IPR001647">
    <property type="entry name" value="HTH_TetR"/>
</dbReference>
<evidence type="ECO:0000256" key="4">
    <source>
        <dbReference type="PROSITE-ProRule" id="PRU00335"/>
    </source>
</evidence>
<dbReference type="PANTHER" id="PTHR30055:SF229">
    <property type="entry name" value="HTH-TYPE TRANSCRIPTIONAL REPRESSOR RV1474C"/>
    <property type="match status" value="1"/>
</dbReference>
<keyword evidence="2 4" id="KW-0238">DNA-binding</keyword>
<dbReference type="Gene3D" id="1.10.357.10">
    <property type="entry name" value="Tetracycline Repressor, domain 2"/>
    <property type="match status" value="1"/>
</dbReference>
<keyword evidence="3" id="KW-0804">Transcription</keyword>